<dbReference type="SMART" id="SM00219">
    <property type="entry name" value="TyrKc"/>
    <property type="match status" value="1"/>
</dbReference>
<feature type="binding site" evidence="6">
    <location>
        <position position="57"/>
    </location>
    <ligand>
        <name>ATP</name>
        <dbReference type="ChEBI" id="CHEBI:30616"/>
    </ligand>
</feature>
<evidence type="ECO:0000256" key="3">
    <source>
        <dbReference type="ARBA" id="ARBA00022741"/>
    </source>
</evidence>
<dbReference type="KEGG" id="ccb:Clocel_0254"/>
<dbReference type="PANTHER" id="PTHR24346">
    <property type="entry name" value="MAP/MICROTUBULE AFFINITY-REGULATING KINASE"/>
    <property type="match status" value="1"/>
</dbReference>
<name>D9SPI9_CLOC7</name>
<organism evidence="8 9">
    <name type="scientific">Clostridium cellulovorans (strain ATCC 35296 / DSM 3052 / OCM 3 / 743B)</name>
    <dbReference type="NCBI Taxonomy" id="573061"/>
    <lineage>
        <taxon>Bacteria</taxon>
        <taxon>Bacillati</taxon>
        <taxon>Bacillota</taxon>
        <taxon>Clostridia</taxon>
        <taxon>Eubacteriales</taxon>
        <taxon>Clostridiaceae</taxon>
        <taxon>Clostridium</taxon>
    </lineage>
</organism>
<dbReference type="GO" id="GO:0005524">
    <property type="term" value="F:ATP binding"/>
    <property type="evidence" value="ECO:0007669"/>
    <property type="project" value="UniProtKB-UniRule"/>
</dbReference>
<dbReference type="PROSITE" id="PS50011">
    <property type="entry name" value="PROTEIN_KINASE_DOM"/>
    <property type="match status" value="1"/>
</dbReference>
<dbReference type="GO" id="GO:0004674">
    <property type="term" value="F:protein serine/threonine kinase activity"/>
    <property type="evidence" value="ECO:0007669"/>
    <property type="project" value="UniProtKB-KW"/>
</dbReference>
<dbReference type="AlphaFoldDB" id="D9SPI9"/>
<sequence>MVMIDFFKKKIYPPGFLLGGYKILSTIGEGRFGICYLAELDDKQYVLKVIKPNAIKKSGNKLIFEERILSSIDNPAIPKILEVIKTDEIHVYVLEYKKGRTLEEMIFDDGHVFSRCEIYKVGIALINIIKYLHERNIVHRDIRVPNVVIDEDEVYLIDFGLARLVDNDRYIPNIDFRCLGHLLIHLYYSSFDGTNKKSGPWYEELELSQKELIFLKKLLGLKRKYMSIDDVEHDFEKIFPREDIVSK</sequence>
<dbReference type="PROSITE" id="PS00107">
    <property type="entry name" value="PROTEIN_KINASE_ATP"/>
    <property type="match status" value="1"/>
</dbReference>
<evidence type="ECO:0000256" key="5">
    <source>
        <dbReference type="ARBA" id="ARBA00022840"/>
    </source>
</evidence>
<keyword evidence="5 6" id="KW-0067">ATP-binding</keyword>
<keyword evidence="9" id="KW-1185">Reference proteome</keyword>
<evidence type="ECO:0000313" key="9">
    <source>
        <dbReference type="Proteomes" id="UP000002730"/>
    </source>
</evidence>
<dbReference type="STRING" id="573061.Clocel_0254"/>
<protein>
    <submittedName>
        <fullName evidence="8">Serine/threonine protein kinase</fullName>
    </submittedName>
</protein>
<proteinExistence type="predicted"/>
<dbReference type="InterPro" id="IPR011009">
    <property type="entry name" value="Kinase-like_dom_sf"/>
</dbReference>
<dbReference type="GO" id="GO:0004713">
    <property type="term" value="F:protein tyrosine kinase activity"/>
    <property type="evidence" value="ECO:0007669"/>
    <property type="project" value="InterPro"/>
</dbReference>
<evidence type="ECO:0000256" key="2">
    <source>
        <dbReference type="ARBA" id="ARBA00022679"/>
    </source>
</evidence>
<evidence type="ECO:0000256" key="6">
    <source>
        <dbReference type="PROSITE-ProRule" id="PRU10141"/>
    </source>
</evidence>
<dbReference type="Pfam" id="PF00069">
    <property type="entry name" value="Pkinase"/>
    <property type="match status" value="1"/>
</dbReference>
<dbReference type="InterPro" id="IPR017441">
    <property type="entry name" value="Protein_kinase_ATP_BS"/>
</dbReference>
<keyword evidence="4 8" id="KW-0418">Kinase</keyword>
<dbReference type="PANTHER" id="PTHR24346:SF82">
    <property type="entry name" value="KP78A-RELATED"/>
    <property type="match status" value="1"/>
</dbReference>
<reference evidence="8 9" key="1">
    <citation type="submission" date="2010-08" db="EMBL/GenBank/DDBJ databases">
        <title>Complete sequence of Clostridium cellulovorans 743B.</title>
        <authorList>
            <consortium name="US DOE Joint Genome Institute"/>
            <person name="Lucas S."/>
            <person name="Copeland A."/>
            <person name="Lapidus A."/>
            <person name="Cheng J.-F."/>
            <person name="Bruce D."/>
            <person name="Goodwin L."/>
            <person name="Pitluck S."/>
            <person name="Chertkov O."/>
            <person name="Detter J.C."/>
            <person name="Han C."/>
            <person name="Tapia R."/>
            <person name="Land M."/>
            <person name="Hauser L."/>
            <person name="Chang Y.-J."/>
            <person name="Jeffries C."/>
            <person name="Kyrpides N."/>
            <person name="Ivanova N."/>
            <person name="Mikhailova N."/>
            <person name="Hemme C.L."/>
            <person name="Woyke T."/>
        </authorList>
    </citation>
    <scope>NUCLEOTIDE SEQUENCE [LARGE SCALE GENOMIC DNA]</scope>
    <source>
        <strain evidence="9">ATCC 35296 / DSM 3052 / OCM 3 / 743B</strain>
    </source>
</reference>
<accession>D9SPI9</accession>
<feature type="domain" description="Protein kinase" evidence="7">
    <location>
        <begin position="21"/>
        <end position="247"/>
    </location>
</feature>
<dbReference type="InterPro" id="IPR000719">
    <property type="entry name" value="Prot_kinase_dom"/>
</dbReference>
<dbReference type="RefSeq" id="WP_010075197.1">
    <property type="nucleotide sequence ID" value="NC_014393.1"/>
</dbReference>
<keyword evidence="3 6" id="KW-0547">Nucleotide-binding</keyword>
<gene>
    <name evidence="8" type="ordered locus">Clocel_0254</name>
</gene>
<evidence type="ECO:0000259" key="7">
    <source>
        <dbReference type="PROSITE" id="PS50011"/>
    </source>
</evidence>
<dbReference type="eggNOG" id="COG0515">
    <property type="taxonomic scope" value="Bacteria"/>
</dbReference>
<keyword evidence="2" id="KW-0808">Transferase</keyword>
<dbReference type="GO" id="GO:0035556">
    <property type="term" value="P:intracellular signal transduction"/>
    <property type="evidence" value="ECO:0007669"/>
    <property type="project" value="TreeGrafter"/>
</dbReference>
<evidence type="ECO:0000256" key="1">
    <source>
        <dbReference type="ARBA" id="ARBA00022527"/>
    </source>
</evidence>
<evidence type="ECO:0000313" key="8">
    <source>
        <dbReference type="EMBL" id="ADL50038.1"/>
    </source>
</evidence>
<dbReference type="GO" id="GO:0005737">
    <property type="term" value="C:cytoplasm"/>
    <property type="evidence" value="ECO:0007669"/>
    <property type="project" value="TreeGrafter"/>
</dbReference>
<evidence type="ECO:0000256" key="4">
    <source>
        <dbReference type="ARBA" id="ARBA00022777"/>
    </source>
</evidence>
<dbReference type="SUPFAM" id="SSF56112">
    <property type="entry name" value="Protein kinase-like (PK-like)"/>
    <property type="match status" value="1"/>
</dbReference>
<dbReference type="OrthoDB" id="9788659at2"/>
<dbReference type="Proteomes" id="UP000002730">
    <property type="component" value="Chromosome"/>
</dbReference>
<keyword evidence="1 8" id="KW-0723">Serine/threonine-protein kinase</keyword>
<dbReference type="InterPro" id="IPR020635">
    <property type="entry name" value="Tyr_kinase_cat_dom"/>
</dbReference>
<dbReference type="Gene3D" id="1.10.510.10">
    <property type="entry name" value="Transferase(Phosphotransferase) domain 1"/>
    <property type="match status" value="1"/>
</dbReference>
<dbReference type="HOGENOM" id="CLU_000288_135_5_9"/>
<dbReference type="EMBL" id="CP002160">
    <property type="protein sequence ID" value="ADL50038.1"/>
    <property type="molecule type" value="Genomic_DNA"/>
</dbReference>